<reference evidence="1" key="2">
    <citation type="submission" date="2020-09" db="EMBL/GenBank/DDBJ databases">
        <authorList>
            <person name="Sun Q."/>
            <person name="Zhou Y."/>
        </authorList>
    </citation>
    <scope>NUCLEOTIDE SEQUENCE</scope>
    <source>
        <strain evidence="1">CGMCC 1.15320</strain>
    </source>
</reference>
<dbReference type="EMBL" id="BMIF01000007">
    <property type="protein sequence ID" value="GGA69294.1"/>
    <property type="molecule type" value="Genomic_DNA"/>
</dbReference>
<keyword evidence="2" id="KW-1185">Reference proteome</keyword>
<protein>
    <submittedName>
        <fullName evidence="1">Uncharacterized protein</fullName>
    </submittedName>
</protein>
<reference evidence="1" key="1">
    <citation type="journal article" date="2014" name="Int. J. Syst. Evol. Microbiol.">
        <title>Complete genome sequence of Corynebacterium casei LMG S-19264T (=DSM 44701T), isolated from a smear-ripened cheese.</title>
        <authorList>
            <consortium name="US DOE Joint Genome Institute (JGI-PGF)"/>
            <person name="Walter F."/>
            <person name="Albersmeier A."/>
            <person name="Kalinowski J."/>
            <person name="Ruckert C."/>
        </authorList>
    </citation>
    <scope>NUCLEOTIDE SEQUENCE</scope>
    <source>
        <strain evidence="1">CGMCC 1.15320</strain>
    </source>
</reference>
<proteinExistence type="predicted"/>
<accession>A0A916RTX4</accession>
<organism evidence="1 2">
    <name type="scientific">Nitratireductor aestuarii</name>
    <dbReference type="NCBI Taxonomy" id="1735103"/>
    <lineage>
        <taxon>Bacteria</taxon>
        <taxon>Pseudomonadati</taxon>
        <taxon>Pseudomonadota</taxon>
        <taxon>Alphaproteobacteria</taxon>
        <taxon>Hyphomicrobiales</taxon>
        <taxon>Phyllobacteriaceae</taxon>
        <taxon>Nitratireductor</taxon>
    </lineage>
</organism>
<evidence type="ECO:0000313" key="2">
    <source>
        <dbReference type="Proteomes" id="UP000636264"/>
    </source>
</evidence>
<gene>
    <name evidence="1" type="ORF">GCM10011385_23840</name>
</gene>
<evidence type="ECO:0000313" key="1">
    <source>
        <dbReference type="EMBL" id="GGA69294.1"/>
    </source>
</evidence>
<sequence length="70" mass="7713">MLRFLPYIIGAVATVLGLGGVWAKAESSGRAKKEAEDAKRREADLARIRRADAARVDGRVQDDPFNRDSK</sequence>
<name>A0A916RTX4_9HYPH</name>
<dbReference type="AlphaFoldDB" id="A0A916RTX4"/>
<comment type="caution">
    <text evidence="1">The sequence shown here is derived from an EMBL/GenBank/DDBJ whole genome shotgun (WGS) entry which is preliminary data.</text>
</comment>
<dbReference type="Proteomes" id="UP000636264">
    <property type="component" value="Unassembled WGS sequence"/>
</dbReference>